<dbReference type="OrthoDB" id="2194683at2759"/>
<evidence type="ECO:0000256" key="1">
    <source>
        <dbReference type="ARBA" id="ARBA00009573"/>
    </source>
</evidence>
<evidence type="ECO:0000313" key="12">
    <source>
        <dbReference type="Proteomes" id="UP001143981"/>
    </source>
</evidence>
<dbReference type="GO" id="GO:0003743">
    <property type="term" value="F:translation initiation factor activity"/>
    <property type="evidence" value="ECO:0007669"/>
    <property type="project" value="UniProtKB-UniRule"/>
</dbReference>
<organism evidence="11 12">
    <name type="scientific">Coemansia biformis</name>
    <dbReference type="NCBI Taxonomy" id="1286918"/>
    <lineage>
        <taxon>Eukaryota</taxon>
        <taxon>Fungi</taxon>
        <taxon>Fungi incertae sedis</taxon>
        <taxon>Zoopagomycota</taxon>
        <taxon>Kickxellomycotina</taxon>
        <taxon>Kickxellomycetes</taxon>
        <taxon>Kickxellales</taxon>
        <taxon>Kickxellaceae</taxon>
        <taxon>Coemansia</taxon>
    </lineage>
</organism>
<keyword evidence="3 8" id="KW-0396">Initiation factor</keyword>
<dbReference type="PANTHER" id="PTHR13227">
    <property type="entry name" value="EUKARYOTIC TRANSLATION INITIATION FACTOR 2A"/>
    <property type="match status" value="1"/>
</dbReference>
<evidence type="ECO:0000313" key="11">
    <source>
        <dbReference type="EMBL" id="KAJ1730039.1"/>
    </source>
</evidence>
<comment type="similarity">
    <text evidence="1 8">Belongs to the WD repeat EIF2A family.</text>
</comment>
<proteinExistence type="inferred from homology"/>
<dbReference type="GO" id="GO:0043022">
    <property type="term" value="F:ribosome binding"/>
    <property type="evidence" value="ECO:0007669"/>
    <property type="project" value="UniProtKB-UniRule"/>
</dbReference>
<dbReference type="GO" id="GO:0000049">
    <property type="term" value="F:tRNA binding"/>
    <property type="evidence" value="ECO:0007669"/>
    <property type="project" value="UniProtKB-UniRule"/>
</dbReference>
<sequence length="597" mass="64420">MAARESTQFAYRAQKEMGVCSGPPASAALEVANRPVDVVKALKYSGNGRYLAWAVADAVQVVDAQTLAAVTTIGCPGALDVRFSPKGTYLVTWERYLAREGVEPAQNLRVWEAATGELMGGFVQKSFSATALQWTDDESYCAKLFAGEVRFFRPAALAKAALVLRMDGVSSFSVSPGLAPSVAVFVPERGSKPGLARMYPVGSFGRAVANKTFFKADKVEFYWHRLGTSLLVLTQTDVDNTGRSYYGESSLYFMAAAGNFDCRVVLDRDGPIHDVTWSPDEKEFAVVYGFMPAKAALFNHRAEQIFDFGTAPRNLVRFNPHGRVLAVGGFGNLSGMVDLWDRKSLKKICTVDAHGASHCEWSPDGRYLLGATLSPRLRVDNGIRIWHYSGTLVYNQKTDELFHVDWRPAPASLFPQRSSLSPAPAGIAVPDTASPAQTKPAGAYRPPHARNRPAGASESPRSLSDMAEQKVFSGGARVVPGAGPRVPVGATPEILGKAAEKKRNRKKARDAVPGAAVEAPVAPTAAAEAAEDKPTTEVDMLKRLRFLKKKVGQIEQLAAKQDAGEVLEANQLAKIESRPQVEGEIAELAARLTMPPA</sequence>
<gene>
    <name evidence="11" type="ORF">LPJ61_003229</name>
</gene>
<dbReference type="InterPro" id="IPR013979">
    <property type="entry name" value="TIF_beta_prop-like"/>
</dbReference>
<accession>A0A9W8CVR2</accession>
<dbReference type="InterPro" id="IPR015943">
    <property type="entry name" value="WD40/YVTN_repeat-like_dom_sf"/>
</dbReference>
<dbReference type="GO" id="GO:0022627">
    <property type="term" value="C:cytosolic small ribosomal subunit"/>
    <property type="evidence" value="ECO:0007669"/>
    <property type="project" value="TreeGrafter"/>
</dbReference>
<evidence type="ECO:0000256" key="2">
    <source>
        <dbReference type="ARBA" id="ARBA00013819"/>
    </source>
</evidence>
<feature type="domain" description="Translation initiation factor beta propellor-like" evidence="10">
    <location>
        <begin position="211"/>
        <end position="404"/>
    </location>
</feature>
<keyword evidence="12" id="KW-1185">Reference proteome</keyword>
<evidence type="ECO:0000256" key="5">
    <source>
        <dbReference type="ARBA" id="ARBA00022737"/>
    </source>
</evidence>
<dbReference type="Proteomes" id="UP001143981">
    <property type="component" value="Unassembled WGS sequence"/>
</dbReference>
<dbReference type="Pfam" id="PF08662">
    <property type="entry name" value="eIF2A"/>
    <property type="match status" value="1"/>
</dbReference>
<dbReference type="SUPFAM" id="SSF82171">
    <property type="entry name" value="DPP6 N-terminal domain-like"/>
    <property type="match status" value="1"/>
</dbReference>
<evidence type="ECO:0000256" key="3">
    <source>
        <dbReference type="ARBA" id="ARBA00022540"/>
    </source>
</evidence>
<comment type="caution">
    <text evidence="11">The sequence shown here is derived from an EMBL/GenBank/DDBJ whole genome shotgun (WGS) entry which is preliminary data.</text>
</comment>
<feature type="region of interest" description="Disordered" evidence="9">
    <location>
        <begin position="423"/>
        <end position="468"/>
    </location>
</feature>
<feature type="region of interest" description="Disordered" evidence="9">
    <location>
        <begin position="498"/>
        <end position="534"/>
    </location>
</feature>
<dbReference type="GO" id="GO:0003729">
    <property type="term" value="F:mRNA binding"/>
    <property type="evidence" value="ECO:0007669"/>
    <property type="project" value="TreeGrafter"/>
</dbReference>
<dbReference type="PIRSF" id="PIRSF017222">
    <property type="entry name" value="eIF2A"/>
    <property type="match status" value="1"/>
</dbReference>
<comment type="function">
    <text evidence="8">Functions in the early steps of protein synthesis of a small number of specific mRNAs. Acts by directing the binding of methionyl-tRNAi to 40S ribosomal subunits. In contrast to the eIF-2 complex, it binds methionyl-tRNAi to 40S subunits in a codon-dependent manner, whereas the eIF-2 complex binds methionyl-tRNAi to 40S subunits in a GTP-dependent manner.</text>
</comment>
<keyword evidence="5" id="KW-0677">Repeat</keyword>
<dbReference type="GO" id="GO:0006417">
    <property type="term" value="P:regulation of translation"/>
    <property type="evidence" value="ECO:0007669"/>
    <property type="project" value="UniProtKB-KW"/>
</dbReference>
<keyword evidence="7 8" id="KW-0648">Protein biosynthesis</keyword>
<dbReference type="InterPro" id="IPR011387">
    <property type="entry name" value="TIF2A"/>
</dbReference>
<dbReference type="PANTHER" id="PTHR13227:SF0">
    <property type="entry name" value="EUKARYOTIC TRANSLATION INITIATION FACTOR 2A"/>
    <property type="match status" value="1"/>
</dbReference>
<evidence type="ECO:0000256" key="9">
    <source>
        <dbReference type="SAM" id="MobiDB-lite"/>
    </source>
</evidence>
<reference evidence="11" key="1">
    <citation type="submission" date="2022-07" db="EMBL/GenBank/DDBJ databases">
        <title>Phylogenomic reconstructions and comparative analyses of Kickxellomycotina fungi.</title>
        <authorList>
            <person name="Reynolds N.K."/>
            <person name="Stajich J.E."/>
            <person name="Barry K."/>
            <person name="Grigoriev I.V."/>
            <person name="Crous P."/>
            <person name="Smith M.E."/>
        </authorList>
    </citation>
    <scope>NUCLEOTIDE SEQUENCE</scope>
    <source>
        <strain evidence="11">BCRC 34381</strain>
    </source>
</reference>
<evidence type="ECO:0000259" key="10">
    <source>
        <dbReference type="Pfam" id="PF08662"/>
    </source>
</evidence>
<feature type="compositionally biased region" description="Low complexity" evidence="9">
    <location>
        <begin position="511"/>
        <end position="528"/>
    </location>
</feature>
<evidence type="ECO:0000256" key="7">
    <source>
        <dbReference type="ARBA" id="ARBA00022917"/>
    </source>
</evidence>
<dbReference type="EMBL" id="JANBOI010000512">
    <property type="protein sequence ID" value="KAJ1730039.1"/>
    <property type="molecule type" value="Genomic_DNA"/>
</dbReference>
<keyword evidence="4" id="KW-0853">WD repeat</keyword>
<name>A0A9W8CVR2_9FUNG</name>
<protein>
    <recommendedName>
        <fullName evidence="2 8">Eukaryotic translation initiation factor 2A</fullName>
        <shortName evidence="8">eIF-2A</shortName>
    </recommendedName>
</protein>
<evidence type="ECO:0000256" key="4">
    <source>
        <dbReference type="ARBA" id="ARBA00022574"/>
    </source>
</evidence>
<evidence type="ECO:0000256" key="6">
    <source>
        <dbReference type="ARBA" id="ARBA00022845"/>
    </source>
</evidence>
<dbReference type="AlphaFoldDB" id="A0A9W8CVR2"/>
<keyword evidence="6 8" id="KW-0810">Translation regulation</keyword>
<evidence type="ECO:0000256" key="8">
    <source>
        <dbReference type="PIRNR" id="PIRNR017222"/>
    </source>
</evidence>
<dbReference type="Gene3D" id="2.130.10.10">
    <property type="entry name" value="YVTN repeat-like/Quinoprotein amine dehydrogenase"/>
    <property type="match status" value="2"/>
</dbReference>